<evidence type="ECO:0000313" key="9">
    <source>
        <dbReference type="Proteomes" id="UP000765509"/>
    </source>
</evidence>
<dbReference type="GO" id="GO:0004519">
    <property type="term" value="F:endonuclease activity"/>
    <property type="evidence" value="ECO:0007669"/>
    <property type="project" value="UniProtKB-KW"/>
</dbReference>
<gene>
    <name evidence="8" type="ORF">O181_121000</name>
</gene>
<dbReference type="AlphaFoldDB" id="A0A9Q3Q1V9"/>
<keyword evidence="4" id="KW-0255">Endonuclease</keyword>
<dbReference type="PANTHER" id="PTHR37984:SF5">
    <property type="entry name" value="PROTEIN NYNRIN-LIKE"/>
    <property type="match status" value="1"/>
</dbReference>
<keyword evidence="9" id="KW-1185">Reference proteome</keyword>
<comment type="caution">
    <text evidence="8">The sequence shown here is derived from an EMBL/GenBank/DDBJ whole genome shotgun (WGS) entry which is preliminary data.</text>
</comment>
<feature type="non-terminal residue" evidence="8">
    <location>
        <position position="1"/>
    </location>
</feature>
<dbReference type="InterPro" id="IPR050951">
    <property type="entry name" value="Retrovirus_Pol_polyprotein"/>
</dbReference>
<keyword evidence="1" id="KW-0808">Transferase</keyword>
<sequence>SDNVVRQENIETASTVSSIIPASTVNSDHNSTAIITQNNQPEPILSELINLNVSNTLQKAKDLTNNQEPAKAPQEAPKKVTDVSMAEANQFQKDKGQLVTPKWTYIARPLYKLHYKDTLFYETVDRVKDFESWRQALTTAPPLLRPDFKLPFNLYIYASGDGLGAALHQVQIINYKPVEGPICFISRKIKPTEATYGASQMECLCPVWALEELNYFLEQCGFEVIADCTAVKSLLNMKTPNRHILRWQIAIKEYRGNITIVHKDGNIHKTADGHYQIILIIFLMCQKKLTHRSP</sequence>
<keyword evidence="5" id="KW-0378">Hydrolase</keyword>
<dbReference type="GO" id="GO:0003964">
    <property type="term" value="F:RNA-directed DNA polymerase activity"/>
    <property type="evidence" value="ECO:0007669"/>
    <property type="project" value="UniProtKB-KW"/>
</dbReference>
<dbReference type="PANTHER" id="PTHR37984">
    <property type="entry name" value="PROTEIN CBG26694"/>
    <property type="match status" value="1"/>
</dbReference>
<organism evidence="8 9">
    <name type="scientific">Austropuccinia psidii MF-1</name>
    <dbReference type="NCBI Taxonomy" id="1389203"/>
    <lineage>
        <taxon>Eukaryota</taxon>
        <taxon>Fungi</taxon>
        <taxon>Dikarya</taxon>
        <taxon>Basidiomycota</taxon>
        <taxon>Pucciniomycotina</taxon>
        <taxon>Pucciniomycetes</taxon>
        <taxon>Pucciniales</taxon>
        <taxon>Sphaerophragmiaceae</taxon>
        <taxon>Austropuccinia</taxon>
    </lineage>
</organism>
<dbReference type="EMBL" id="AVOT02109624">
    <property type="protein sequence ID" value="MBW0581285.1"/>
    <property type="molecule type" value="Genomic_DNA"/>
</dbReference>
<evidence type="ECO:0000259" key="7">
    <source>
        <dbReference type="Pfam" id="PF17917"/>
    </source>
</evidence>
<name>A0A9Q3Q1V9_9BASI</name>
<keyword evidence="2" id="KW-0548">Nucleotidyltransferase</keyword>
<keyword evidence="3" id="KW-0540">Nuclease</keyword>
<dbReference type="GO" id="GO:0016787">
    <property type="term" value="F:hydrolase activity"/>
    <property type="evidence" value="ECO:0007669"/>
    <property type="project" value="UniProtKB-KW"/>
</dbReference>
<reference evidence="8" key="1">
    <citation type="submission" date="2021-03" db="EMBL/GenBank/DDBJ databases">
        <title>Draft genome sequence of rust myrtle Austropuccinia psidii MF-1, a brazilian biotype.</title>
        <authorList>
            <person name="Quecine M.C."/>
            <person name="Pachon D.M.R."/>
            <person name="Bonatelli M.L."/>
            <person name="Correr F.H."/>
            <person name="Franceschini L.M."/>
            <person name="Leite T.F."/>
            <person name="Margarido G.R.A."/>
            <person name="Almeida C.A."/>
            <person name="Ferrarezi J.A."/>
            <person name="Labate C.A."/>
        </authorList>
    </citation>
    <scope>NUCLEOTIDE SEQUENCE</scope>
    <source>
        <strain evidence="8">MF-1</strain>
    </source>
</reference>
<evidence type="ECO:0000256" key="1">
    <source>
        <dbReference type="ARBA" id="ARBA00022679"/>
    </source>
</evidence>
<dbReference type="Pfam" id="PF17917">
    <property type="entry name" value="RT_RNaseH"/>
    <property type="match status" value="1"/>
</dbReference>
<evidence type="ECO:0000256" key="2">
    <source>
        <dbReference type="ARBA" id="ARBA00022695"/>
    </source>
</evidence>
<proteinExistence type="predicted"/>
<dbReference type="SUPFAM" id="SSF56672">
    <property type="entry name" value="DNA/RNA polymerases"/>
    <property type="match status" value="1"/>
</dbReference>
<evidence type="ECO:0000256" key="3">
    <source>
        <dbReference type="ARBA" id="ARBA00022722"/>
    </source>
</evidence>
<evidence type="ECO:0000256" key="5">
    <source>
        <dbReference type="ARBA" id="ARBA00022801"/>
    </source>
</evidence>
<dbReference type="InterPro" id="IPR043502">
    <property type="entry name" value="DNA/RNA_pol_sf"/>
</dbReference>
<dbReference type="OrthoDB" id="3363652at2759"/>
<protein>
    <recommendedName>
        <fullName evidence="7">Reverse transcriptase RNase H-like domain-containing protein</fullName>
    </recommendedName>
</protein>
<evidence type="ECO:0000313" key="8">
    <source>
        <dbReference type="EMBL" id="MBW0581285.1"/>
    </source>
</evidence>
<dbReference type="Proteomes" id="UP000765509">
    <property type="component" value="Unassembled WGS sequence"/>
</dbReference>
<keyword evidence="6" id="KW-0695">RNA-directed DNA polymerase</keyword>
<accession>A0A9Q3Q1V9</accession>
<evidence type="ECO:0000256" key="4">
    <source>
        <dbReference type="ARBA" id="ARBA00022759"/>
    </source>
</evidence>
<feature type="domain" description="Reverse transcriptase RNase H-like" evidence="7">
    <location>
        <begin position="147"/>
        <end position="254"/>
    </location>
</feature>
<evidence type="ECO:0000256" key="6">
    <source>
        <dbReference type="ARBA" id="ARBA00022918"/>
    </source>
</evidence>
<dbReference type="InterPro" id="IPR041373">
    <property type="entry name" value="RT_RNaseH"/>
</dbReference>